<dbReference type="CDD" id="cd00016">
    <property type="entry name" value="ALP_like"/>
    <property type="match status" value="1"/>
</dbReference>
<gene>
    <name evidence="1" type="ORF">BLL40_08030</name>
</gene>
<protein>
    <recommendedName>
        <fullName evidence="3">LamG-like jellyroll fold domain-containing protein</fullName>
    </recommendedName>
</protein>
<dbReference type="AlphaFoldDB" id="A0A1Q5P354"/>
<evidence type="ECO:0000313" key="1">
    <source>
        <dbReference type="EMBL" id="OKL36677.1"/>
    </source>
</evidence>
<name>A0A1Q5P354_9BACI</name>
<comment type="caution">
    <text evidence="1">The sequence shown here is derived from an EMBL/GenBank/DDBJ whole genome shotgun (WGS) entry which is preliminary data.</text>
</comment>
<dbReference type="GO" id="GO:0030246">
    <property type="term" value="F:carbohydrate binding"/>
    <property type="evidence" value="ECO:0007669"/>
    <property type="project" value="InterPro"/>
</dbReference>
<dbReference type="Pfam" id="PF01663">
    <property type="entry name" value="Phosphodiest"/>
    <property type="match status" value="1"/>
</dbReference>
<accession>A0A1Q5P354</accession>
<dbReference type="SUPFAM" id="SSF49384">
    <property type="entry name" value="Carbohydrate-binding domain"/>
    <property type="match status" value="1"/>
</dbReference>
<evidence type="ECO:0008006" key="3">
    <source>
        <dbReference type="Google" id="ProtNLM"/>
    </source>
</evidence>
<dbReference type="OrthoDB" id="1956004at2"/>
<dbReference type="Gene3D" id="2.60.40.680">
    <property type="match status" value="1"/>
</dbReference>
<dbReference type="Gene3D" id="3.40.720.10">
    <property type="entry name" value="Alkaline Phosphatase, subunit A"/>
    <property type="match status" value="1"/>
</dbReference>
<dbReference type="InterPro" id="IPR008965">
    <property type="entry name" value="CBM2/CBM3_carb-bd_dom_sf"/>
</dbReference>
<organism evidence="1 2">
    <name type="scientific">Domibacillus mangrovi</name>
    <dbReference type="NCBI Taxonomy" id="1714354"/>
    <lineage>
        <taxon>Bacteria</taxon>
        <taxon>Bacillati</taxon>
        <taxon>Bacillota</taxon>
        <taxon>Bacilli</taxon>
        <taxon>Bacillales</taxon>
        <taxon>Bacillaceae</taxon>
        <taxon>Domibacillus</taxon>
    </lineage>
</organism>
<keyword evidence="2" id="KW-1185">Reference proteome</keyword>
<dbReference type="InterPro" id="IPR017850">
    <property type="entry name" value="Alkaline_phosphatase_core_sf"/>
</dbReference>
<dbReference type="Gene3D" id="2.60.120.200">
    <property type="match status" value="1"/>
</dbReference>
<dbReference type="Proteomes" id="UP000186524">
    <property type="component" value="Unassembled WGS sequence"/>
</dbReference>
<dbReference type="InterPro" id="IPR013320">
    <property type="entry name" value="ConA-like_dom_sf"/>
</dbReference>
<dbReference type="RefSeq" id="WP_073711402.1">
    <property type="nucleotide sequence ID" value="NZ_MRWQ01000006.1"/>
</dbReference>
<evidence type="ECO:0000313" key="2">
    <source>
        <dbReference type="Proteomes" id="UP000186524"/>
    </source>
</evidence>
<sequence length="862" mass="95046">MVKKNVLKKVVLSSLCVATVLPGLGLQDYSARNVLASDLVSYQNSELENVIGKYSFEGNAMDLSGSNHHGTVSGNISFIDGLNGKAASFNGGNVSLPKEDFSFGSTEDFSVSFWIKASLTDDDVIISNKDWTSGNNRGWLIGIEKDYLLWNWRGSNAGRLDLKNQKKIKVADNRWHHIVVTHDRDGKAKFYKDGVLEHEIDINGKGDINTGLDNNIGADGKGKYGLRNGMLDEMSITQGVITPEQVQNLYNAHKDAAIPQLKEEFYGKLDFVGAEHTVKGSEFNVNLHLRTNNMSDGVEKIKTDIQFDEDKFEFVSGPSGVTSDSEKPGLLHIDVAGSKNFNDTNTIDYQNTKIAELRFKTKVDQGQGTFKVQNSHFYEYGQEYKIGQLESKNHSITIHPKKEIDTNKDGLITISDLLGDELTEKMKKQIAEQAEVKPYKHVVFIGIDGAGVGVHKEAPYFSNSNAKMEPVGDRLNVPALRSIIESGAVSYSAQSVLPSSSSPNWGAMLTGVGYDKHHIDNSDSGKWYYPENTEYPTIFKKIREQMPERKLAAFSNWKNITAGHVEPSLGVETGNGNDAQITQKIKGYIESDKMKDTALLYLQLDELDGVGHNIGFYSPAFYNKITLIDQQIKTIVDALDKQNLRDDTLIVVSTDHGGGTEQPDGTYINQGSHGQDSKLARTVFFAANGRTVARAEDGEKILNGGSTRDAAITVLEGLGLADTKIGDSKLWEGMFAEQNELADAEAPTLSLADQSKGNSKNIVHYDVLLKNQKQDTKALDIKIPLKNIKLKKVNAIQPGVKILSQEMNDGMLHLIIEAERGVREDQAIVKVHTEKHMQKESLTISEAMIATSRGNEVMPNLK</sequence>
<dbReference type="SUPFAM" id="SSF49899">
    <property type="entry name" value="Concanavalin A-like lectins/glucanases"/>
    <property type="match status" value="1"/>
</dbReference>
<dbReference type="STRING" id="1714354.BLL40_08030"/>
<dbReference type="InterPro" id="IPR002591">
    <property type="entry name" value="Phosphodiest/P_Trfase"/>
</dbReference>
<dbReference type="PANTHER" id="PTHR10151">
    <property type="entry name" value="ECTONUCLEOTIDE PYROPHOSPHATASE/PHOSPHODIESTERASE"/>
    <property type="match status" value="1"/>
</dbReference>
<proteinExistence type="predicted"/>
<dbReference type="PANTHER" id="PTHR10151:SF120">
    <property type="entry name" value="BIS(5'-ADENOSYL)-TRIPHOSPHATASE"/>
    <property type="match status" value="1"/>
</dbReference>
<dbReference type="GO" id="GO:0016787">
    <property type="term" value="F:hydrolase activity"/>
    <property type="evidence" value="ECO:0007669"/>
    <property type="project" value="UniProtKB-ARBA"/>
</dbReference>
<dbReference type="SUPFAM" id="SSF53649">
    <property type="entry name" value="Alkaline phosphatase-like"/>
    <property type="match status" value="1"/>
</dbReference>
<reference evidence="1 2" key="1">
    <citation type="submission" date="2016-12" db="EMBL/GenBank/DDBJ databases">
        <title>Domibacillus sp. SAOS 44 whole genome sequencing.</title>
        <authorList>
            <person name="Verma A."/>
            <person name="Krishnamurthi S."/>
        </authorList>
    </citation>
    <scope>NUCLEOTIDE SEQUENCE [LARGE SCALE GENOMIC DNA]</scope>
    <source>
        <strain evidence="1 2">SAOS 44</strain>
    </source>
</reference>
<dbReference type="EMBL" id="MRWQ01000006">
    <property type="protein sequence ID" value="OKL36677.1"/>
    <property type="molecule type" value="Genomic_DNA"/>
</dbReference>
<dbReference type="Pfam" id="PF13385">
    <property type="entry name" value="Laminin_G_3"/>
    <property type="match status" value="1"/>
</dbReference>